<gene>
    <name evidence="1" type="ORF">ENV67_07680</name>
</gene>
<proteinExistence type="predicted"/>
<sequence>MQSGIEELEILAEYSSLYAEKIRNNFSKKELFEKVKKILYTRFKSENFPILEQNNDIIFLMLQAKLLTKIEGFLYHKEEFQKSMDSFSEDFLDNFQKELFFFYEEFLKNIGKDIYIFDAGIKKILIHIVTDNKRMQNLWNSLRKVIKNVHNNITKNYGRSKEIEFADYLLDGKILPVNLEEISFKTFLSDDKNINFICNIFNDFSNLIFPEKTKNHQLESNINNEENALELVIDKTRKRIKEIFNQVVDELDKYSILEFTDRLEKINDILKSNIGALRGIKSHLDEKDKIKPKKFYLPVIYNYLGHDIEKFLTDDLLIEIFKTLEKKKIDIPSKYLLKRMFKTDYDLEGLRKEMVSFYKDVFEPTLYSKIVESMVEIWPLTKYKKVTIEEARWVGLRGREGGVIVLPNLKLKENIIKNKNVLSDFANVISVLIYDIRGSSFMGNKLNNAIKEEEIRNKFQERLLEIVLRYGGFPIKDTGDGGIILFSSNSNELYTTFVQYRMGKSDINREQLALLEGNTVAKNAVLCARDMVIEARNFVKDNLKNYEDWFKQVEGFKIQFAGITYDELPPSIKRIFQIGIGIASGRYGKDISFNINTFGEPDLTGNLVREANLYSKIREKDSSTIIIDLKTFLSLLISLEEFFPEDIKDEKLSTSFAEDIYTKEMKIWYFGIRGRYILKKYNTIINRVFSKIYFDESENLEDVSIKEEGIGNAQYSKIFDKKVEKEKEVYKIIVK</sequence>
<reference evidence="1" key="1">
    <citation type="journal article" date="2020" name="mSystems">
        <title>Genome- and Community-Level Interaction Insights into Carbon Utilization and Element Cycling Functions of Hydrothermarchaeota in Hydrothermal Sediment.</title>
        <authorList>
            <person name="Zhou Z."/>
            <person name="Liu Y."/>
            <person name="Xu W."/>
            <person name="Pan J."/>
            <person name="Luo Z.H."/>
            <person name="Li M."/>
        </authorList>
    </citation>
    <scope>NUCLEOTIDE SEQUENCE [LARGE SCALE GENOMIC DNA]</scope>
    <source>
        <strain evidence="1">SpSt-780</strain>
    </source>
</reference>
<name>A0A7C4Y600_UNCW3</name>
<dbReference type="EMBL" id="DTHG01000095">
    <property type="protein sequence ID" value="HGW92401.1"/>
    <property type="molecule type" value="Genomic_DNA"/>
</dbReference>
<dbReference type="AlphaFoldDB" id="A0A7C4Y600"/>
<protein>
    <submittedName>
        <fullName evidence="1">Uncharacterized protein</fullName>
    </submittedName>
</protein>
<accession>A0A7C4Y600</accession>
<dbReference type="InterPro" id="IPR029787">
    <property type="entry name" value="Nucleotide_cyclase"/>
</dbReference>
<organism evidence="1">
    <name type="scientific">candidate division WOR-3 bacterium</name>
    <dbReference type="NCBI Taxonomy" id="2052148"/>
    <lineage>
        <taxon>Bacteria</taxon>
        <taxon>Bacteria division WOR-3</taxon>
    </lineage>
</organism>
<dbReference type="Gene3D" id="3.30.70.1230">
    <property type="entry name" value="Nucleotide cyclase"/>
    <property type="match status" value="1"/>
</dbReference>
<evidence type="ECO:0000313" key="1">
    <source>
        <dbReference type="EMBL" id="HGW92401.1"/>
    </source>
</evidence>
<dbReference type="SUPFAM" id="SSF55073">
    <property type="entry name" value="Nucleotide cyclase"/>
    <property type="match status" value="1"/>
</dbReference>
<comment type="caution">
    <text evidence="1">The sequence shown here is derived from an EMBL/GenBank/DDBJ whole genome shotgun (WGS) entry which is preliminary data.</text>
</comment>